<feature type="region of interest" description="Disordered" evidence="1">
    <location>
        <begin position="413"/>
        <end position="458"/>
    </location>
</feature>
<organism evidence="2 3">
    <name type="scientific">Drosophila albomicans</name>
    <name type="common">Fruit fly</name>
    <dbReference type="NCBI Taxonomy" id="7291"/>
    <lineage>
        <taxon>Eukaryota</taxon>
        <taxon>Metazoa</taxon>
        <taxon>Ecdysozoa</taxon>
        <taxon>Arthropoda</taxon>
        <taxon>Hexapoda</taxon>
        <taxon>Insecta</taxon>
        <taxon>Pterygota</taxon>
        <taxon>Neoptera</taxon>
        <taxon>Endopterygota</taxon>
        <taxon>Diptera</taxon>
        <taxon>Brachycera</taxon>
        <taxon>Muscomorpha</taxon>
        <taxon>Ephydroidea</taxon>
        <taxon>Drosophilidae</taxon>
        <taxon>Drosophila</taxon>
    </lineage>
</organism>
<feature type="region of interest" description="Disordered" evidence="1">
    <location>
        <begin position="553"/>
        <end position="592"/>
    </location>
</feature>
<feature type="compositionally biased region" description="Basic and acidic residues" evidence="1">
    <location>
        <begin position="573"/>
        <end position="582"/>
    </location>
</feature>
<dbReference type="Proteomes" id="UP000515160">
    <property type="component" value="Chromosome 3"/>
</dbReference>
<feature type="compositionally biased region" description="Polar residues" evidence="1">
    <location>
        <begin position="162"/>
        <end position="177"/>
    </location>
</feature>
<feature type="compositionally biased region" description="Polar residues" evidence="1">
    <location>
        <begin position="643"/>
        <end position="654"/>
    </location>
</feature>
<dbReference type="GeneID" id="117567030"/>
<dbReference type="OrthoDB" id="7871697at2759"/>
<feature type="compositionally biased region" description="Polar residues" evidence="1">
    <location>
        <begin position="326"/>
        <end position="337"/>
    </location>
</feature>
<keyword evidence="2" id="KW-1185">Reference proteome</keyword>
<feature type="compositionally biased region" description="Basic and acidic residues" evidence="1">
    <location>
        <begin position="338"/>
        <end position="348"/>
    </location>
</feature>
<evidence type="ECO:0000256" key="1">
    <source>
        <dbReference type="SAM" id="MobiDB-lite"/>
    </source>
</evidence>
<dbReference type="AlphaFoldDB" id="A0A6P8WTD6"/>
<feature type="compositionally biased region" description="Basic and acidic residues" evidence="1">
    <location>
        <begin position="358"/>
        <end position="371"/>
    </location>
</feature>
<feature type="region of interest" description="Disordered" evidence="1">
    <location>
        <begin position="643"/>
        <end position="664"/>
    </location>
</feature>
<dbReference type="RefSeq" id="XP_034102623.1">
    <property type="nucleotide sequence ID" value="XM_034246732.2"/>
</dbReference>
<evidence type="ECO:0000313" key="3">
    <source>
        <dbReference type="RefSeq" id="XP_034102623.1"/>
    </source>
</evidence>
<feature type="region of interest" description="Disordered" evidence="1">
    <location>
        <begin position="478"/>
        <end position="498"/>
    </location>
</feature>
<name>A0A6P8WTD6_DROAB</name>
<feature type="region of interest" description="Disordered" evidence="1">
    <location>
        <begin position="135"/>
        <end position="204"/>
    </location>
</feature>
<proteinExistence type="predicted"/>
<feature type="region of interest" description="Disordered" evidence="1">
    <location>
        <begin position="313"/>
        <end position="371"/>
    </location>
</feature>
<sequence>MFDCNTFNSFDCSPYYNGCPPTSASLITEFPKQTGPFVEKKFSNFIPPTFLLNRNAPKSKVKTRSCSCSAKTPKVSFNCKCKDKGISDCRKIDKESGQRVCNKSCDAKSDNVSEADDHRVIGKSSSGKRVYWKTGNGEEAQEKSSKDKRAYRKTGYGKELQGKSSNDNQVQAKSSSGAIPPESNPNNTLGISGDPQASEGVWSGPDPVIPVYDYRDELNPMNQVLVTNEMPVLNEMPRPLNEMPAAGLPTRKNPQFDPCTGQERQAPSQQQAIYAAPFDYMYPNYCPIPSSPLPCCPCPAAINMYAPMPGFQQPANINEPGENAVEATNPTSGSTSREGVEKSTDKRNASNQEASTQQKEKTKNSKRENNRAMKIVKCNDVSKDLIKQICNSLQISRPPVDCYIVLPIPMAAKSKSKTKTSSSESKKSFDYDSTSAAESNVAPPPERKSANAAPPAKLKCKTPTRNCGCNTTITGKFDESSDNSEGTPASKDKDKGKDDNNGACCSTGGCYYRPRYKYCYNPCTGCFYWRKQCCCCNGCCSNGAGGGGSCPIQKQAGKPDAKSSNSTPSSSKKKTDTLKDSSRISTQSKRSTAGALSAFQPCSQDTYNQWMGFQQQPTSMTRPPLCYRSPRFFPSQFQMNSRRFVSQSQLNGRHQSPDIDWTPQ</sequence>
<gene>
    <name evidence="3" type="primary">LOC117567030</name>
</gene>
<protein>
    <submittedName>
        <fullName evidence="3">Uncharacterized protein LOC117567030 isoform X1</fullName>
    </submittedName>
</protein>
<evidence type="ECO:0000313" key="2">
    <source>
        <dbReference type="Proteomes" id="UP000515160"/>
    </source>
</evidence>
<accession>A0A6P8WTD6</accession>
<reference evidence="3" key="1">
    <citation type="submission" date="2025-08" db="UniProtKB">
        <authorList>
            <consortium name="RefSeq"/>
        </authorList>
    </citation>
    <scope>IDENTIFICATION</scope>
    <source>
        <strain evidence="3">15112-1751.03</strain>
        <tissue evidence="3">Whole Adult</tissue>
    </source>
</reference>